<dbReference type="EMBL" id="CAUYUJ010006947">
    <property type="protein sequence ID" value="CAK0819115.1"/>
    <property type="molecule type" value="Genomic_DNA"/>
</dbReference>
<keyword evidence="2" id="KW-1185">Reference proteome</keyword>
<dbReference type="Proteomes" id="UP001189429">
    <property type="component" value="Unassembled WGS sequence"/>
</dbReference>
<evidence type="ECO:0000313" key="1">
    <source>
        <dbReference type="EMBL" id="CAK0819115.1"/>
    </source>
</evidence>
<reference evidence="1" key="1">
    <citation type="submission" date="2023-10" db="EMBL/GenBank/DDBJ databases">
        <authorList>
            <person name="Chen Y."/>
            <person name="Shah S."/>
            <person name="Dougan E. K."/>
            <person name="Thang M."/>
            <person name="Chan C."/>
        </authorList>
    </citation>
    <scope>NUCLEOTIDE SEQUENCE [LARGE SCALE GENOMIC DNA]</scope>
</reference>
<organism evidence="1 2">
    <name type="scientific">Prorocentrum cordatum</name>
    <dbReference type="NCBI Taxonomy" id="2364126"/>
    <lineage>
        <taxon>Eukaryota</taxon>
        <taxon>Sar</taxon>
        <taxon>Alveolata</taxon>
        <taxon>Dinophyceae</taxon>
        <taxon>Prorocentrales</taxon>
        <taxon>Prorocentraceae</taxon>
        <taxon>Prorocentrum</taxon>
    </lineage>
</organism>
<evidence type="ECO:0008006" key="3">
    <source>
        <dbReference type="Google" id="ProtNLM"/>
    </source>
</evidence>
<gene>
    <name evidence="1" type="ORF">PCOR1329_LOCUS21192</name>
</gene>
<name>A0ABN9RLG9_9DINO</name>
<comment type="caution">
    <text evidence="1">The sequence shown here is derived from an EMBL/GenBank/DDBJ whole genome shotgun (WGS) entry which is preliminary data.</text>
</comment>
<accession>A0ABN9RLG9</accession>
<sequence length="273" mass="28871">MWPPVAFAMPVAPGHRVAASTCGAAVVPSARPPSAAAAAPRRSSSRLCPSAALALAALGMPVGGGRGGGRAGARAGGRVRRRAREVVVELERSAKVLLESGTVASMDAFMAEHSTAVALQNVEKTEEEAGDSGQTLCYLEPTTIGPFSTQVRLTVGISLPESGECDIDVMKIEAGSVKKAGAGNFKRLFAHTKTRNSMSWKMGSERGLEVTYTTFARAVAGLPFWFPFPEGWVKSAIEGQISQIVSSLQGEVMDRLRDKYMAWEAAAGFRESR</sequence>
<proteinExistence type="predicted"/>
<protein>
    <recommendedName>
        <fullName evidence="3">Coenzyme Q-binding protein COQ10 START domain-containing protein</fullName>
    </recommendedName>
</protein>
<evidence type="ECO:0000313" key="2">
    <source>
        <dbReference type="Proteomes" id="UP001189429"/>
    </source>
</evidence>